<dbReference type="RefSeq" id="WP_146444976.1">
    <property type="nucleotide sequence ID" value="NZ_SJPR01000002.1"/>
</dbReference>
<feature type="compositionally biased region" description="Basic and acidic residues" evidence="1">
    <location>
        <begin position="34"/>
        <end position="46"/>
    </location>
</feature>
<dbReference type="OrthoDB" id="9985057at2"/>
<dbReference type="Proteomes" id="UP000317421">
    <property type="component" value="Unassembled WGS sequence"/>
</dbReference>
<organism evidence="2 3">
    <name type="scientific">Botrimarina colliarenosi</name>
    <dbReference type="NCBI Taxonomy" id="2528001"/>
    <lineage>
        <taxon>Bacteria</taxon>
        <taxon>Pseudomonadati</taxon>
        <taxon>Planctomycetota</taxon>
        <taxon>Planctomycetia</taxon>
        <taxon>Pirellulales</taxon>
        <taxon>Lacipirellulaceae</taxon>
        <taxon>Botrimarina</taxon>
    </lineage>
</organism>
<evidence type="ECO:0000313" key="2">
    <source>
        <dbReference type="EMBL" id="TWT98092.1"/>
    </source>
</evidence>
<sequence>MADRLELPDDLTSLVEKRELEDRRKEAAPATSGADRRTGSDRRGQDPDADPATTPKSGA</sequence>
<accession>A0A5C6ADG0</accession>
<dbReference type="AlphaFoldDB" id="A0A5C6ADG0"/>
<evidence type="ECO:0000256" key="1">
    <source>
        <dbReference type="SAM" id="MobiDB-lite"/>
    </source>
</evidence>
<feature type="compositionally biased region" description="Basic and acidic residues" evidence="1">
    <location>
        <begin position="15"/>
        <end position="27"/>
    </location>
</feature>
<comment type="caution">
    <text evidence="2">The sequence shown here is derived from an EMBL/GenBank/DDBJ whole genome shotgun (WGS) entry which is preliminary data.</text>
</comment>
<proteinExistence type="predicted"/>
<keyword evidence="3" id="KW-1185">Reference proteome</keyword>
<name>A0A5C6ADG0_9BACT</name>
<protein>
    <submittedName>
        <fullName evidence="2">Uncharacterized protein</fullName>
    </submittedName>
</protein>
<feature type="region of interest" description="Disordered" evidence="1">
    <location>
        <begin position="1"/>
        <end position="59"/>
    </location>
</feature>
<dbReference type="EMBL" id="SJPR01000002">
    <property type="protein sequence ID" value="TWT98092.1"/>
    <property type="molecule type" value="Genomic_DNA"/>
</dbReference>
<gene>
    <name evidence="2" type="ORF">Pla108_22490</name>
</gene>
<evidence type="ECO:0000313" key="3">
    <source>
        <dbReference type="Proteomes" id="UP000317421"/>
    </source>
</evidence>
<reference evidence="2 3" key="1">
    <citation type="submission" date="2019-02" db="EMBL/GenBank/DDBJ databases">
        <title>Deep-cultivation of Planctomycetes and their phenomic and genomic characterization uncovers novel biology.</title>
        <authorList>
            <person name="Wiegand S."/>
            <person name="Jogler M."/>
            <person name="Boedeker C."/>
            <person name="Pinto D."/>
            <person name="Vollmers J."/>
            <person name="Rivas-Marin E."/>
            <person name="Kohn T."/>
            <person name="Peeters S.H."/>
            <person name="Heuer A."/>
            <person name="Rast P."/>
            <person name="Oberbeckmann S."/>
            <person name="Bunk B."/>
            <person name="Jeske O."/>
            <person name="Meyerdierks A."/>
            <person name="Storesund J.E."/>
            <person name="Kallscheuer N."/>
            <person name="Luecker S."/>
            <person name="Lage O.M."/>
            <person name="Pohl T."/>
            <person name="Merkel B.J."/>
            <person name="Hornburger P."/>
            <person name="Mueller R.-W."/>
            <person name="Bruemmer F."/>
            <person name="Labrenz M."/>
            <person name="Spormann A.M."/>
            <person name="Op Den Camp H."/>
            <person name="Overmann J."/>
            <person name="Amann R."/>
            <person name="Jetten M.S.M."/>
            <person name="Mascher T."/>
            <person name="Medema M.H."/>
            <person name="Devos D.P."/>
            <person name="Kaster A.-K."/>
            <person name="Ovreas L."/>
            <person name="Rohde M."/>
            <person name="Galperin M.Y."/>
            <person name="Jogler C."/>
        </authorList>
    </citation>
    <scope>NUCLEOTIDE SEQUENCE [LARGE SCALE GENOMIC DNA]</scope>
    <source>
        <strain evidence="2 3">Pla108</strain>
    </source>
</reference>